<keyword evidence="1" id="KW-0812">Transmembrane</keyword>
<gene>
    <name evidence="2" type="ORF">MOHU_14440</name>
</gene>
<accession>A0A2T0ARS9</accession>
<comment type="caution">
    <text evidence="2">The sequence shown here is derived from an EMBL/GenBank/DDBJ whole genome shotgun (WGS) entry which is preliminary data.</text>
</comment>
<dbReference type="EMBL" id="PVXM01000028">
    <property type="protein sequence ID" value="PRR72515.1"/>
    <property type="molecule type" value="Genomic_DNA"/>
</dbReference>
<evidence type="ECO:0000313" key="3">
    <source>
        <dbReference type="Proteomes" id="UP000238415"/>
    </source>
</evidence>
<protein>
    <submittedName>
        <fullName evidence="2">Uncharacterized protein</fullName>
    </submittedName>
</protein>
<organism evidence="2 3">
    <name type="scientific">Neomoorella humiferrea</name>
    <dbReference type="NCBI Taxonomy" id="676965"/>
    <lineage>
        <taxon>Bacteria</taxon>
        <taxon>Bacillati</taxon>
        <taxon>Bacillota</taxon>
        <taxon>Clostridia</taxon>
        <taxon>Neomoorellales</taxon>
        <taxon>Neomoorellaceae</taxon>
        <taxon>Neomoorella</taxon>
    </lineage>
</organism>
<keyword evidence="1" id="KW-0472">Membrane</keyword>
<keyword evidence="1" id="KW-1133">Transmembrane helix</keyword>
<dbReference type="AlphaFoldDB" id="A0A2T0ARS9"/>
<reference evidence="2 3" key="1">
    <citation type="submission" date="2018-03" db="EMBL/GenBank/DDBJ databases">
        <title>Genome sequence of Moorella humiferrea DSM 23265.</title>
        <authorList>
            <person name="Poehlein A."/>
            <person name="Daniel R."/>
        </authorList>
    </citation>
    <scope>NUCLEOTIDE SEQUENCE [LARGE SCALE GENOMIC DNA]</scope>
    <source>
        <strain evidence="2 3">DSM 23265</strain>
    </source>
</reference>
<name>A0A2T0ARS9_9FIRM</name>
<dbReference type="Proteomes" id="UP000238415">
    <property type="component" value="Unassembled WGS sequence"/>
</dbReference>
<keyword evidence="3" id="KW-1185">Reference proteome</keyword>
<evidence type="ECO:0000313" key="2">
    <source>
        <dbReference type="EMBL" id="PRR72515.1"/>
    </source>
</evidence>
<evidence type="ECO:0000256" key="1">
    <source>
        <dbReference type="SAM" id="Phobius"/>
    </source>
</evidence>
<proteinExistence type="predicted"/>
<feature type="transmembrane region" description="Helical" evidence="1">
    <location>
        <begin position="7"/>
        <end position="27"/>
    </location>
</feature>
<sequence length="45" mass="5153">MYEGVKEVIYGIVILGGALAALIYYLYRQQKDPGYGIFPHNRQAY</sequence>